<accession>X1ABR0</accession>
<proteinExistence type="predicted"/>
<name>X1ABR0_9ZZZZ</name>
<dbReference type="EMBL" id="BART01006085">
    <property type="protein sequence ID" value="GAG57536.1"/>
    <property type="molecule type" value="Genomic_DNA"/>
</dbReference>
<organism evidence="1">
    <name type="scientific">marine sediment metagenome</name>
    <dbReference type="NCBI Taxonomy" id="412755"/>
    <lineage>
        <taxon>unclassified sequences</taxon>
        <taxon>metagenomes</taxon>
        <taxon>ecological metagenomes</taxon>
    </lineage>
</organism>
<reference evidence="1" key="1">
    <citation type="journal article" date="2014" name="Front. Microbiol.">
        <title>High frequency of phylogenetically diverse reductive dehalogenase-homologous genes in deep subseafloor sedimentary metagenomes.</title>
        <authorList>
            <person name="Kawai M."/>
            <person name="Futagami T."/>
            <person name="Toyoda A."/>
            <person name="Takaki Y."/>
            <person name="Nishi S."/>
            <person name="Hori S."/>
            <person name="Arai W."/>
            <person name="Tsubouchi T."/>
            <person name="Morono Y."/>
            <person name="Uchiyama I."/>
            <person name="Ito T."/>
            <person name="Fujiyama A."/>
            <person name="Inagaki F."/>
            <person name="Takami H."/>
        </authorList>
    </citation>
    <scope>NUCLEOTIDE SEQUENCE</scope>
    <source>
        <strain evidence="1">Expedition CK06-06</strain>
    </source>
</reference>
<protein>
    <submittedName>
        <fullName evidence="1">Uncharacterized protein</fullName>
    </submittedName>
</protein>
<dbReference type="AlphaFoldDB" id="X1ABR0"/>
<sequence length="77" mass="9009">MPNQLLRPYAAKAIVEHHFDIDHLDIYVTFRFEMDTTVKPANELWIVEVDDAEEFPNASTGIVLSHQVWTKSYPIFF</sequence>
<evidence type="ECO:0000313" key="1">
    <source>
        <dbReference type="EMBL" id="GAG57536.1"/>
    </source>
</evidence>
<gene>
    <name evidence="1" type="ORF">S01H4_13839</name>
</gene>
<comment type="caution">
    <text evidence="1">The sequence shown here is derived from an EMBL/GenBank/DDBJ whole genome shotgun (WGS) entry which is preliminary data.</text>
</comment>